<evidence type="ECO:0000313" key="2">
    <source>
        <dbReference type="EMBL" id="OBZ76657.1"/>
    </source>
</evidence>
<dbReference type="OMA" id="RINGWHR"/>
<feature type="region of interest" description="Disordered" evidence="1">
    <location>
        <begin position="190"/>
        <end position="211"/>
    </location>
</feature>
<organism evidence="2 3">
    <name type="scientific">Grifola frondosa</name>
    <name type="common">Maitake</name>
    <name type="synonym">Polyporus frondosus</name>
    <dbReference type="NCBI Taxonomy" id="5627"/>
    <lineage>
        <taxon>Eukaryota</taxon>
        <taxon>Fungi</taxon>
        <taxon>Dikarya</taxon>
        <taxon>Basidiomycota</taxon>
        <taxon>Agaricomycotina</taxon>
        <taxon>Agaricomycetes</taxon>
        <taxon>Polyporales</taxon>
        <taxon>Grifolaceae</taxon>
        <taxon>Grifola</taxon>
    </lineage>
</organism>
<evidence type="ECO:0000256" key="1">
    <source>
        <dbReference type="SAM" id="MobiDB-lite"/>
    </source>
</evidence>
<evidence type="ECO:0000313" key="3">
    <source>
        <dbReference type="Proteomes" id="UP000092993"/>
    </source>
</evidence>
<proteinExistence type="predicted"/>
<feature type="compositionally biased region" description="Low complexity" evidence="1">
    <location>
        <begin position="121"/>
        <end position="147"/>
    </location>
</feature>
<reference evidence="2 3" key="1">
    <citation type="submission" date="2016-03" db="EMBL/GenBank/DDBJ databases">
        <title>Whole genome sequencing of Grifola frondosa 9006-11.</title>
        <authorList>
            <person name="Min B."/>
            <person name="Park H."/>
            <person name="Kim J.-G."/>
            <person name="Cho H."/>
            <person name="Oh Y.-L."/>
            <person name="Kong W.-S."/>
            <person name="Choi I.-G."/>
        </authorList>
    </citation>
    <scope>NUCLEOTIDE SEQUENCE [LARGE SCALE GENOMIC DNA]</scope>
    <source>
        <strain evidence="2 3">9006-11</strain>
    </source>
</reference>
<gene>
    <name evidence="2" type="ORF">A0H81_03899</name>
</gene>
<keyword evidence="3" id="KW-1185">Reference proteome</keyword>
<feature type="compositionally biased region" description="Low complexity" evidence="1">
    <location>
        <begin position="155"/>
        <end position="168"/>
    </location>
</feature>
<feature type="compositionally biased region" description="Pro residues" evidence="1">
    <location>
        <begin position="8"/>
        <end position="21"/>
    </location>
</feature>
<name>A0A1C7MJ55_GRIFR</name>
<dbReference type="AlphaFoldDB" id="A0A1C7MJ55"/>
<sequence>MATLPTCTPSPTPAPSTPPPVRHLQRPTLLSELDHLGYLSGRDTSPSAQIIAPHTSLLCCPFPKSPATYLTGLDSIVNPTRRTRRNTPIDPSSPQSPSFYETPGDLIEPLDLNEYLPDISDLSSLTPSSESSTLATHPTSSSVSAIPSPAPAPAPTSTSQSPTTMTTPDSLPTHSTFVHVTHSNVPTVQVMSKPSLPLPGERGTPKFDKSQPRTLGRFFTELNILFDRSGTTDAQKQKEAACRYVDIDEANLWMSLTEFNPPDTFAAFKAAVITLYPGSDGERLYSVTDLDCIVGARTCLGIQNLANLAEYYCKFYAVSSFLIKKQRISKTEQCRTFRRGIPDPLWTRIQHRLEIKLPDHLYDETPYPLDEMHKAAKFVLHGTTQTLTPHADPATLPTQAATSLTIKTEDLSSIVKTLAKSITKAFVPSSNIPSSMTTAPQGPTFTSCHYCGDPACYIGSCPRVEEDTLAGLCQRNAEGKVILPGGGFVARTMPGATMRERINGWHRCNPGQ</sequence>
<feature type="region of interest" description="Disordered" evidence="1">
    <location>
        <begin position="79"/>
        <end position="106"/>
    </location>
</feature>
<dbReference type="STRING" id="5627.A0A1C7MJ55"/>
<feature type="compositionally biased region" description="Polar residues" evidence="1">
    <location>
        <begin position="89"/>
        <end position="99"/>
    </location>
</feature>
<dbReference type="Proteomes" id="UP000092993">
    <property type="component" value="Unassembled WGS sequence"/>
</dbReference>
<protein>
    <submittedName>
        <fullName evidence="2">Uncharacterized protein</fullName>
    </submittedName>
</protein>
<dbReference type="EMBL" id="LUGG01000003">
    <property type="protein sequence ID" value="OBZ76657.1"/>
    <property type="molecule type" value="Genomic_DNA"/>
</dbReference>
<comment type="caution">
    <text evidence="2">The sequence shown here is derived from an EMBL/GenBank/DDBJ whole genome shotgun (WGS) entry which is preliminary data.</text>
</comment>
<accession>A0A1C7MJ55</accession>
<feature type="region of interest" description="Disordered" evidence="1">
    <location>
        <begin position="121"/>
        <end position="175"/>
    </location>
</feature>
<feature type="region of interest" description="Disordered" evidence="1">
    <location>
        <begin position="1"/>
        <end position="24"/>
    </location>
</feature>
<dbReference type="OrthoDB" id="3260031at2759"/>